<feature type="chain" id="PRO_5019022709" description="Secreted protein" evidence="2">
    <location>
        <begin position="23"/>
        <end position="97"/>
    </location>
</feature>
<dbReference type="AlphaFoldDB" id="A0A448WP70"/>
<feature type="region of interest" description="Disordered" evidence="1">
    <location>
        <begin position="24"/>
        <end position="47"/>
    </location>
</feature>
<keyword evidence="2" id="KW-0732">Signal</keyword>
<evidence type="ECO:0000313" key="4">
    <source>
        <dbReference type="Proteomes" id="UP000784294"/>
    </source>
</evidence>
<evidence type="ECO:0000256" key="1">
    <source>
        <dbReference type="SAM" id="MobiDB-lite"/>
    </source>
</evidence>
<proteinExistence type="predicted"/>
<comment type="caution">
    <text evidence="3">The sequence shown here is derived from an EMBL/GenBank/DDBJ whole genome shotgun (WGS) entry which is preliminary data.</text>
</comment>
<protein>
    <recommendedName>
        <fullName evidence="5">Secreted protein</fullName>
    </recommendedName>
</protein>
<gene>
    <name evidence="3" type="ORF">PXEA_LOCUS10121</name>
</gene>
<keyword evidence="4" id="KW-1185">Reference proteome</keyword>
<dbReference type="Proteomes" id="UP000784294">
    <property type="component" value="Unassembled WGS sequence"/>
</dbReference>
<reference evidence="3" key="1">
    <citation type="submission" date="2018-11" db="EMBL/GenBank/DDBJ databases">
        <authorList>
            <consortium name="Pathogen Informatics"/>
        </authorList>
    </citation>
    <scope>NUCLEOTIDE SEQUENCE</scope>
</reference>
<evidence type="ECO:0000313" key="3">
    <source>
        <dbReference type="EMBL" id="VEL16681.1"/>
    </source>
</evidence>
<dbReference type="EMBL" id="CAAALY010029458">
    <property type="protein sequence ID" value="VEL16681.1"/>
    <property type="molecule type" value="Genomic_DNA"/>
</dbReference>
<feature type="signal peptide" evidence="2">
    <location>
        <begin position="1"/>
        <end position="22"/>
    </location>
</feature>
<evidence type="ECO:0000256" key="2">
    <source>
        <dbReference type="SAM" id="SignalP"/>
    </source>
</evidence>
<evidence type="ECO:0008006" key="5">
    <source>
        <dbReference type="Google" id="ProtNLM"/>
    </source>
</evidence>
<sequence length="97" mass="10961">MPIAMQPLLELATLLRVTVCSGAGRQPKKTSLVTSSPPEGKRGKNKHTISRVKIHHFIISNPFVCFQREPLIAWRKSNRSRLETERLVKTESAWTPA</sequence>
<organism evidence="3 4">
    <name type="scientific">Protopolystoma xenopodis</name>
    <dbReference type="NCBI Taxonomy" id="117903"/>
    <lineage>
        <taxon>Eukaryota</taxon>
        <taxon>Metazoa</taxon>
        <taxon>Spiralia</taxon>
        <taxon>Lophotrochozoa</taxon>
        <taxon>Platyhelminthes</taxon>
        <taxon>Monogenea</taxon>
        <taxon>Polyopisthocotylea</taxon>
        <taxon>Polystomatidea</taxon>
        <taxon>Polystomatidae</taxon>
        <taxon>Protopolystoma</taxon>
    </lineage>
</organism>
<accession>A0A448WP70</accession>
<name>A0A448WP70_9PLAT</name>